<comment type="similarity">
    <text evidence="6">Belongs to the peroxiredoxin family. Tpx subfamily.</text>
</comment>
<dbReference type="InterPro" id="IPR013740">
    <property type="entry name" value="Redoxin"/>
</dbReference>
<dbReference type="HAMAP" id="MF_00269">
    <property type="entry name" value="Tpx"/>
    <property type="match status" value="1"/>
</dbReference>
<evidence type="ECO:0000256" key="4">
    <source>
        <dbReference type="ARBA" id="ARBA00023157"/>
    </source>
</evidence>
<dbReference type="PANTHER" id="PTHR43110:SF1">
    <property type="entry name" value="THIOL PEROXIDASE"/>
    <property type="match status" value="1"/>
</dbReference>
<organism evidence="8 9">
    <name type="scientific">Oryzomonas japonica</name>
    <dbReference type="NCBI Taxonomy" id="2603858"/>
    <lineage>
        <taxon>Bacteria</taxon>
        <taxon>Pseudomonadati</taxon>
        <taxon>Thermodesulfobacteriota</taxon>
        <taxon>Desulfuromonadia</taxon>
        <taxon>Geobacterales</taxon>
        <taxon>Geobacteraceae</taxon>
        <taxon>Oryzomonas</taxon>
    </lineage>
</organism>
<evidence type="ECO:0000256" key="3">
    <source>
        <dbReference type="ARBA" id="ARBA00023002"/>
    </source>
</evidence>
<dbReference type="InterPro" id="IPR050455">
    <property type="entry name" value="Tpx_Peroxidase_subfamily"/>
</dbReference>
<comment type="function">
    <text evidence="6">Thiol-specific peroxidase that catalyzes the reduction of hydrogen peroxide and organic hydroperoxides to water and alcohols, respectively. Plays a role in cell protection against oxidative stress by detoxifying peroxides.</text>
</comment>
<keyword evidence="1 6" id="KW-0575">Peroxidase</keyword>
<sequence length="171" mass="18312">MSERKGIITFKGNPMTLVGPEVKVGDKAPDFTVVDNGLAATTLATYAGKIKIISAVPSLDTPVCDTETRRFNQEAAGLPGNVVVLTVSQDLPFAQKRWCGAAGIDRVVTLSDYRNRSFGKNYGVLIEELVLLARAVFVVDANDIVRYVQIVPEVTSEPDYAAAIAAAKALL</sequence>
<dbReference type="PANTHER" id="PTHR43110">
    <property type="entry name" value="THIOL PEROXIDASE"/>
    <property type="match status" value="1"/>
</dbReference>
<dbReference type="Gene3D" id="3.40.30.10">
    <property type="entry name" value="Glutaredoxin"/>
    <property type="match status" value="1"/>
</dbReference>
<evidence type="ECO:0000256" key="5">
    <source>
        <dbReference type="ARBA" id="ARBA00023284"/>
    </source>
</evidence>
<dbReference type="PROSITE" id="PS01265">
    <property type="entry name" value="TPX"/>
    <property type="match status" value="1"/>
</dbReference>
<keyword evidence="9" id="KW-1185">Reference proteome</keyword>
<keyword evidence="3 6" id="KW-0560">Oxidoreductase</keyword>
<dbReference type="PROSITE" id="PS51352">
    <property type="entry name" value="THIOREDOXIN_2"/>
    <property type="match status" value="1"/>
</dbReference>
<feature type="active site" description="Cysteine sulfenic acid (-SOH) intermediate" evidence="6">
    <location>
        <position position="64"/>
    </location>
</feature>
<comment type="catalytic activity">
    <reaction evidence="6">
        <text>a hydroperoxide + [thioredoxin]-dithiol = an alcohol + [thioredoxin]-disulfide + H2O</text>
        <dbReference type="Rhea" id="RHEA:62620"/>
        <dbReference type="Rhea" id="RHEA-COMP:10698"/>
        <dbReference type="Rhea" id="RHEA-COMP:10700"/>
        <dbReference type="ChEBI" id="CHEBI:15377"/>
        <dbReference type="ChEBI" id="CHEBI:29950"/>
        <dbReference type="ChEBI" id="CHEBI:30879"/>
        <dbReference type="ChEBI" id="CHEBI:35924"/>
        <dbReference type="ChEBI" id="CHEBI:50058"/>
        <dbReference type="EC" id="1.11.1.24"/>
    </reaction>
</comment>
<evidence type="ECO:0000259" key="7">
    <source>
        <dbReference type="PROSITE" id="PS51352"/>
    </source>
</evidence>
<protein>
    <recommendedName>
        <fullName evidence="6">Thiol peroxidase</fullName>
        <shortName evidence="6">Tpx</shortName>
        <ecNumber evidence="6">1.11.1.24</ecNumber>
    </recommendedName>
    <alternativeName>
        <fullName evidence="6">Peroxiredoxin tpx</fullName>
        <shortName evidence="6">Prx</shortName>
    </alternativeName>
    <alternativeName>
        <fullName evidence="6">Thioredoxin peroxidase</fullName>
    </alternativeName>
    <alternativeName>
        <fullName evidence="6">Thioredoxin-dependent peroxiredoxin</fullName>
    </alternativeName>
</protein>
<comment type="caution">
    <text evidence="8">The sequence shown here is derived from an EMBL/GenBank/DDBJ whole genome shotgun (WGS) entry which is preliminary data.</text>
</comment>
<dbReference type="InterPro" id="IPR036249">
    <property type="entry name" value="Thioredoxin-like_sf"/>
</dbReference>
<dbReference type="InterPro" id="IPR013766">
    <property type="entry name" value="Thioredoxin_domain"/>
</dbReference>
<proteinExistence type="inferred from homology"/>
<keyword evidence="2 6" id="KW-0049">Antioxidant</keyword>
<evidence type="ECO:0000313" key="8">
    <source>
        <dbReference type="EMBL" id="KAB0667649.1"/>
    </source>
</evidence>
<dbReference type="Proteomes" id="UP000420562">
    <property type="component" value="Unassembled WGS sequence"/>
</dbReference>
<keyword evidence="4" id="KW-1015">Disulfide bond</keyword>
<dbReference type="AlphaFoldDB" id="A0A7J4ZW12"/>
<dbReference type="SUPFAM" id="SSF52833">
    <property type="entry name" value="Thioredoxin-like"/>
    <property type="match status" value="1"/>
</dbReference>
<dbReference type="CDD" id="cd03014">
    <property type="entry name" value="PRX_Atyp2cys"/>
    <property type="match status" value="1"/>
</dbReference>
<comment type="caution">
    <text evidence="6">Lacks conserved residue(s) required for the propagation of feature annotation.</text>
</comment>
<evidence type="ECO:0000256" key="1">
    <source>
        <dbReference type="ARBA" id="ARBA00022559"/>
    </source>
</evidence>
<dbReference type="GO" id="GO:0008379">
    <property type="term" value="F:thioredoxin peroxidase activity"/>
    <property type="evidence" value="ECO:0007669"/>
    <property type="project" value="UniProtKB-UniRule"/>
</dbReference>
<accession>A0A7J4ZW12</accession>
<evidence type="ECO:0000256" key="2">
    <source>
        <dbReference type="ARBA" id="ARBA00022862"/>
    </source>
</evidence>
<gene>
    <name evidence="6" type="primary">tpx</name>
    <name evidence="8" type="ORF">F6V25_02845</name>
</gene>
<dbReference type="RefSeq" id="WP_151127014.1">
    <property type="nucleotide sequence ID" value="NZ_VZQZ01000001.1"/>
</dbReference>
<dbReference type="EC" id="1.11.1.24" evidence="6"/>
<dbReference type="EMBL" id="VZQZ01000001">
    <property type="protein sequence ID" value="KAB0667649.1"/>
    <property type="molecule type" value="Genomic_DNA"/>
</dbReference>
<dbReference type="NCBIfam" id="NF001808">
    <property type="entry name" value="PRK00522.1"/>
    <property type="match status" value="1"/>
</dbReference>
<comment type="subunit">
    <text evidence="6">Homodimer.</text>
</comment>
<reference evidence="8 9" key="1">
    <citation type="submission" date="2019-09" db="EMBL/GenBank/DDBJ databases">
        <title>Geobacter sp. Red96, a novel strain isolated from paddy soil.</title>
        <authorList>
            <person name="Xu Z."/>
            <person name="Masuda Y."/>
            <person name="Itoh H."/>
            <person name="Senoo K."/>
        </authorList>
    </citation>
    <scope>NUCLEOTIDE SEQUENCE [LARGE SCALE GENOMIC DNA]</scope>
    <source>
        <strain evidence="8 9">Red96</strain>
    </source>
</reference>
<evidence type="ECO:0000256" key="6">
    <source>
        <dbReference type="HAMAP-Rule" id="MF_00269"/>
    </source>
</evidence>
<dbReference type="Pfam" id="PF08534">
    <property type="entry name" value="Redoxin"/>
    <property type="match status" value="1"/>
</dbReference>
<dbReference type="InterPro" id="IPR002065">
    <property type="entry name" value="TPX"/>
</dbReference>
<feature type="domain" description="Thioredoxin" evidence="7">
    <location>
        <begin position="22"/>
        <end position="171"/>
    </location>
</feature>
<dbReference type="InterPro" id="IPR018219">
    <property type="entry name" value="Tpx_CS"/>
</dbReference>
<keyword evidence="5 6" id="KW-0676">Redox-active center</keyword>
<evidence type="ECO:0000313" key="9">
    <source>
        <dbReference type="Proteomes" id="UP000420562"/>
    </source>
</evidence>
<name>A0A7J4ZW12_9BACT</name>